<dbReference type="PANTHER" id="PTHR31033:SF21">
    <property type="entry name" value="TRANSMEMBRANE PROTEIN"/>
    <property type="match status" value="1"/>
</dbReference>
<organism evidence="2 3">
    <name type="scientific">Hibiscus syriacus</name>
    <name type="common">Rose of Sharon</name>
    <dbReference type="NCBI Taxonomy" id="106335"/>
    <lineage>
        <taxon>Eukaryota</taxon>
        <taxon>Viridiplantae</taxon>
        <taxon>Streptophyta</taxon>
        <taxon>Embryophyta</taxon>
        <taxon>Tracheophyta</taxon>
        <taxon>Spermatophyta</taxon>
        <taxon>Magnoliopsida</taxon>
        <taxon>eudicotyledons</taxon>
        <taxon>Gunneridae</taxon>
        <taxon>Pentapetalae</taxon>
        <taxon>rosids</taxon>
        <taxon>malvids</taxon>
        <taxon>Malvales</taxon>
        <taxon>Malvaceae</taxon>
        <taxon>Malvoideae</taxon>
        <taxon>Hibiscus</taxon>
    </lineage>
</organism>
<dbReference type="GO" id="GO:0009507">
    <property type="term" value="C:chloroplast"/>
    <property type="evidence" value="ECO:0007669"/>
    <property type="project" value="TreeGrafter"/>
</dbReference>
<gene>
    <name evidence="2" type="ORF">F3Y22_tig00111617pilonHSYRG00009</name>
</gene>
<proteinExistence type="predicted"/>
<accession>A0A6A2XJD3</accession>
<feature type="compositionally biased region" description="Basic and acidic residues" evidence="1">
    <location>
        <begin position="177"/>
        <end position="188"/>
    </location>
</feature>
<comment type="caution">
    <text evidence="2">The sequence shown here is derived from an EMBL/GenBank/DDBJ whole genome shotgun (WGS) entry which is preliminary data.</text>
</comment>
<evidence type="ECO:0000313" key="3">
    <source>
        <dbReference type="Proteomes" id="UP000436088"/>
    </source>
</evidence>
<dbReference type="PANTHER" id="PTHR31033">
    <property type="entry name" value="PROTEIN, PUTATIVE-RELATED"/>
    <property type="match status" value="1"/>
</dbReference>
<protein>
    <submittedName>
        <fullName evidence="2">Pseudouridine synthase family protein</fullName>
    </submittedName>
</protein>
<name>A0A6A2XJD3_HIBSY</name>
<dbReference type="AlphaFoldDB" id="A0A6A2XJD3"/>
<sequence>MEFLFKGLNEDCSPSQTECPFLRNINDPTNFSFSTAMPFSMPAAKAAAISLSSFGPFSFDAFSNKRNNQQGKSKSSKKESSSQVVEHLIMDHVRTLLDGGNSNHEALGNEWVQNGNCPIAKSYSAVSGVLTLVAKVFQPPPGDEIQVPTCIVAARAALAQTMHVCQESPPAIVTHKSRGDRTGHRLEGRTTPIESSSGKTVRNWPGIIDNGIGKKNSLNNGSEELFLEMGMMLLYNWCRHPFHAIPKGVAMLSSQHPKVSPAVPSDSQRCCHAFQANPSREWPARE</sequence>
<dbReference type="EMBL" id="VEPZ02001385">
    <property type="protein sequence ID" value="KAE8676351.1"/>
    <property type="molecule type" value="Genomic_DNA"/>
</dbReference>
<dbReference type="Proteomes" id="UP000436088">
    <property type="component" value="Unassembled WGS sequence"/>
</dbReference>
<keyword evidence="3" id="KW-1185">Reference proteome</keyword>
<reference evidence="2" key="1">
    <citation type="submission" date="2019-09" db="EMBL/GenBank/DDBJ databases">
        <title>Draft genome information of white flower Hibiscus syriacus.</title>
        <authorList>
            <person name="Kim Y.-M."/>
        </authorList>
    </citation>
    <scope>NUCLEOTIDE SEQUENCE [LARGE SCALE GENOMIC DNA]</scope>
    <source>
        <strain evidence="2">YM2019G1</strain>
    </source>
</reference>
<evidence type="ECO:0000313" key="2">
    <source>
        <dbReference type="EMBL" id="KAE8676351.1"/>
    </source>
</evidence>
<feature type="region of interest" description="Disordered" evidence="1">
    <location>
        <begin position="65"/>
        <end position="84"/>
    </location>
</feature>
<feature type="region of interest" description="Disordered" evidence="1">
    <location>
        <begin position="173"/>
        <end position="200"/>
    </location>
</feature>
<evidence type="ECO:0000256" key="1">
    <source>
        <dbReference type="SAM" id="MobiDB-lite"/>
    </source>
</evidence>